<dbReference type="AlphaFoldDB" id="A0A0C9X3U4"/>
<gene>
    <name evidence="1" type="ORF">K443DRAFT_13684</name>
</gene>
<reference evidence="1 2" key="1">
    <citation type="submission" date="2014-04" db="EMBL/GenBank/DDBJ databases">
        <authorList>
            <consortium name="DOE Joint Genome Institute"/>
            <person name="Kuo A."/>
            <person name="Kohler A."/>
            <person name="Nagy L.G."/>
            <person name="Floudas D."/>
            <person name="Copeland A."/>
            <person name="Barry K.W."/>
            <person name="Cichocki N."/>
            <person name="Veneault-Fourrey C."/>
            <person name="LaButti K."/>
            <person name="Lindquist E.A."/>
            <person name="Lipzen A."/>
            <person name="Lundell T."/>
            <person name="Morin E."/>
            <person name="Murat C."/>
            <person name="Sun H."/>
            <person name="Tunlid A."/>
            <person name="Henrissat B."/>
            <person name="Grigoriev I.V."/>
            <person name="Hibbett D.S."/>
            <person name="Martin F."/>
            <person name="Nordberg H.P."/>
            <person name="Cantor M.N."/>
            <person name="Hua S.X."/>
        </authorList>
    </citation>
    <scope>NUCLEOTIDE SEQUENCE [LARGE SCALE GENOMIC DNA]</scope>
    <source>
        <strain evidence="1 2">LaAM-08-1</strain>
    </source>
</reference>
<sequence>MPRRLAVAMDAVRTTTMKDNAWEVREGRGLAKGHLPPYPLSTDKSHPAAIANTIHKPSPRHSAAQAVSTAYIEDNLARQWTCNVVQTATSCVVVTVHLSQGEGHVTVGDTATINDE</sequence>
<keyword evidence="2" id="KW-1185">Reference proteome</keyword>
<organism evidence="1 2">
    <name type="scientific">Laccaria amethystina LaAM-08-1</name>
    <dbReference type="NCBI Taxonomy" id="1095629"/>
    <lineage>
        <taxon>Eukaryota</taxon>
        <taxon>Fungi</taxon>
        <taxon>Dikarya</taxon>
        <taxon>Basidiomycota</taxon>
        <taxon>Agaricomycotina</taxon>
        <taxon>Agaricomycetes</taxon>
        <taxon>Agaricomycetidae</taxon>
        <taxon>Agaricales</taxon>
        <taxon>Agaricineae</taxon>
        <taxon>Hydnangiaceae</taxon>
        <taxon>Laccaria</taxon>
    </lineage>
</organism>
<reference evidence="2" key="2">
    <citation type="submission" date="2015-01" db="EMBL/GenBank/DDBJ databases">
        <title>Evolutionary Origins and Diversification of the Mycorrhizal Mutualists.</title>
        <authorList>
            <consortium name="DOE Joint Genome Institute"/>
            <consortium name="Mycorrhizal Genomics Consortium"/>
            <person name="Kohler A."/>
            <person name="Kuo A."/>
            <person name="Nagy L.G."/>
            <person name="Floudas D."/>
            <person name="Copeland A."/>
            <person name="Barry K.W."/>
            <person name="Cichocki N."/>
            <person name="Veneault-Fourrey C."/>
            <person name="LaButti K."/>
            <person name="Lindquist E.A."/>
            <person name="Lipzen A."/>
            <person name="Lundell T."/>
            <person name="Morin E."/>
            <person name="Murat C."/>
            <person name="Riley R."/>
            <person name="Ohm R."/>
            <person name="Sun H."/>
            <person name="Tunlid A."/>
            <person name="Henrissat B."/>
            <person name="Grigoriev I.V."/>
            <person name="Hibbett D.S."/>
            <person name="Martin F."/>
        </authorList>
    </citation>
    <scope>NUCLEOTIDE SEQUENCE [LARGE SCALE GENOMIC DNA]</scope>
    <source>
        <strain evidence="2">LaAM-08-1</strain>
    </source>
</reference>
<evidence type="ECO:0000313" key="1">
    <source>
        <dbReference type="EMBL" id="KIJ92336.1"/>
    </source>
</evidence>
<dbReference type="EMBL" id="KN838918">
    <property type="protein sequence ID" value="KIJ92336.1"/>
    <property type="molecule type" value="Genomic_DNA"/>
</dbReference>
<proteinExistence type="predicted"/>
<protein>
    <submittedName>
        <fullName evidence="1">Uncharacterized protein</fullName>
    </submittedName>
</protein>
<name>A0A0C9X3U4_9AGAR</name>
<dbReference type="HOGENOM" id="CLU_2097270_0_0_1"/>
<accession>A0A0C9X3U4</accession>
<dbReference type="Proteomes" id="UP000054477">
    <property type="component" value="Unassembled WGS sequence"/>
</dbReference>
<evidence type="ECO:0000313" key="2">
    <source>
        <dbReference type="Proteomes" id="UP000054477"/>
    </source>
</evidence>